<dbReference type="SMART" id="SM00506">
    <property type="entry name" value="A1pp"/>
    <property type="match status" value="1"/>
</dbReference>
<dbReference type="PROSITE" id="PS51154">
    <property type="entry name" value="MACRO"/>
    <property type="match status" value="1"/>
</dbReference>
<dbReference type="EMBL" id="AP025739">
    <property type="protein sequence ID" value="BDI30734.1"/>
    <property type="molecule type" value="Genomic_DNA"/>
</dbReference>
<dbReference type="Pfam" id="PF01661">
    <property type="entry name" value="Macro"/>
    <property type="match status" value="1"/>
</dbReference>
<dbReference type="RefSeq" id="WP_119320669.1">
    <property type="nucleotide sequence ID" value="NZ_AP025739.1"/>
</dbReference>
<accession>A0A402CTG6</accession>
<protein>
    <submittedName>
        <fullName evidence="1">Tail protein</fullName>
    </submittedName>
</protein>
<evidence type="ECO:0000313" key="2">
    <source>
        <dbReference type="Proteomes" id="UP000287394"/>
    </source>
</evidence>
<dbReference type="OrthoDB" id="9780211at2"/>
<dbReference type="AlphaFoldDB" id="A0A402CTG6"/>
<dbReference type="InterPro" id="IPR002589">
    <property type="entry name" value="Macro_dom"/>
</dbReference>
<dbReference type="KEGG" id="ccot:CCAX7_27850"/>
<keyword evidence="2" id="KW-1185">Reference proteome</keyword>
<sequence>MSSTDFQPHIILTALDAGLEDAWRLHCGDFPNVTIHRGSIFDISCDALVSPANSFGFMDGGIDMRYTERFGWEVQNRLQEAIVTRHYGELLVGAAEIVETEDLRFPYIIAAPTMRVPMVLGYTVNPYLAARAVLLLIKHGRFSDGEHAGERIADYVQSVAFPGLGTGVGRVGPNTCAHQVSRALEEVVGEGVAFPTSWVEAVQRHKTNYMDFIGEVEAG</sequence>
<organism evidence="1 2">
    <name type="scientific">Capsulimonas corticalis</name>
    <dbReference type="NCBI Taxonomy" id="2219043"/>
    <lineage>
        <taxon>Bacteria</taxon>
        <taxon>Bacillati</taxon>
        <taxon>Armatimonadota</taxon>
        <taxon>Armatimonadia</taxon>
        <taxon>Capsulimonadales</taxon>
        <taxon>Capsulimonadaceae</taxon>
        <taxon>Capsulimonas</taxon>
    </lineage>
</organism>
<reference evidence="1 2" key="1">
    <citation type="journal article" date="2019" name="Int. J. Syst. Evol. Microbiol.">
        <title>Capsulimonas corticalis gen. nov., sp. nov., an aerobic capsulated bacterium, of a novel bacterial order, Capsulimonadales ord. nov., of the class Armatimonadia of the phylum Armatimonadetes.</title>
        <authorList>
            <person name="Li J."/>
            <person name="Kudo C."/>
            <person name="Tonouchi A."/>
        </authorList>
    </citation>
    <scope>NUCLEOTIDE SEQUENCE [LARGE SCALE GENOMIC DNA]</scope>
    <source>
        <strain evidence="1 2">AX-7</strain>
    </source>
</reference>
<dbReference type="Proteomes" id="UP000287394">
    <property type="component" value="Chromosome"/>
</dbReference>
<dbReference type="SUPFAM" id="SSF52949">
    <property type="entry name" value="Macro domain-like"/>
    <property type="match status" value="1"/>
</dbReference>
<name>A0A402CTG6_9BACT</name>
<dbReference type="Gene3D" id="3.40.220.10">
    <property type="entry name" value="Leucine Aminopeptidase, subunit E, domain 1"/>
    <property type="match status" value="1"/>
</dbReference>
<evidence type="ECO:0000313" key="1">
    <source>
        <dbReference type="EMBL" id="BDI30734.1"/>
    </source>
</evidence>
<gene>
    <name evidence="1" type="ORF">CCAX7_27850</name>
</gene>
<dbReference type="InterPro" id="IPR043472">
    <property type="entry name" value="Macro_dom-like"/>
</dbReference>
<proteinExistence type="predicted"/>